<dbReference type="Gene3D" id="3.60.10.10">
    <property type="entry name" value="Endonuclease/exonuclease/phosphatase"/>
    <property type="match status" value="1"/>
</dbReference>
<dbReference type="Proteomes" id="UP000187406">
    <property type="component" value="Unassembled WGS sequence"/>
</dbReference>
<feature type="domain" description="RNase H type-1" evidence="1">
    <location>
        <begin position="478"/>
        <end position="594"/>
    </location>
</feature>
<dbReference type="PANTHER" id="PTHR47723:SF19">
    <property type="entry name" value="POLYNUCLEOTIDYL TRANSFERASE, RIBONUCLEASE H-LIKE SUPERFAMILY PROTEIN"/>
    <property type="match status" value="1"/>
</dbReference>
<proteinExistence type="predicted"/>
<keyword evidence="3" id="KW-1185">Reference proteome</keyword>
<dbReference type="InParanoid" id="A0A1Q3DCJ0"/>
<dbReference type="SUPFAM" id="SSF56219">
    <property type="entry name" value="DNase I-like"/>
    <property type="match status" value="1"/>
</dbReference>
<dbReference type="EMBL" id="BDDD01006033">
    <property type="protein sequence ID" value="GAV90194.1"/>
    <property type="molecule type" value="Genomic_DNA"/>
</dbReference>
<dbReference type="InterPro" id="IPR002156">
    <property type="entry name" value="RNaseH_domain"/>
</dbReference>
<dbReference type="OrthoDB" id="1741802at2759"/>
<dbReference type="GO" id="GO:0003676">
    <property type="term" value="F:nucleic acid binding"/>
    <property type="evidence" value="ECO:0007669"/>
    <property type="project" value="InterPro"/>
</dbReference>
<name>A0A1Q3DCJ0_CEPFO</name>
<organism evidence="2 3">
    <name type="scientific">Cephalotus follicularis</name>
    <name type="common">Albany pitcher plant</name>
    <dbReference type="NCBI Taxonomy" id="3775"/>
    <lineage>
        <taxon>Eukaryota</taxon>
        <taxon>Viridiplantae</taxon>
        <taxon>Streptophyta</taxon>
        <taxon>Embryophyta</taxon>
        <taxon>Tracheophyta</taxon>
        <taxon>Spermatophyta</taxon>
        <taxon>Magnoliopsida</taxon>
        <taxon>eudicotyledons</taxon>
        <taxon>Gunneridae</taxon>
        <taxon>Pentapetalae</taxon>
        <taxon>rosids</taxon>
        <taxon>fabids</taxon>
        <taxon>Oxalidales</taxon>
        <taxon>Cephalotaceae</taxon>
        <taxon>Cephalotus</taxon>
    </lineage>
</organism>
<dbReference type="Gene3D" id="3.30.420.10">
    <property type="entry name" value="Ribonuclease H-like superfamily/Ribonuclease H"/>
    <property type="match status" value="1"/>
</dbReference>
<dbReference type="PANTHER" id="PTHR47723">
    <property type="entry name" value="OS05G0353850 PROTEIN"/>
    <property type="match status" value="1"/>
</dbReference>
<dbReference type="AlphaFoldDB" id="A0A1Q3DCJ0"/>
<evidence type="ECO:0000313" key="2">
    <source>
        <dbReference type="EMBL" id="GAV90194.1"/>
    </source>
</evidence>
<accession>A0A1Q3DCJ0</accession>
<evidence type="ECO:0000313" key="3">
    <source>
        <dbReference type="Proteomes" id="UP000187406"/>
    </source>
</evidence>
<dbReference type="SUPFAM" id="SSF53098">
    <property type="entry name" value="Ribonuclease H-like"/>
    <property type="match status" value="1"/>
</dbReference>
<reference evidence="3" key="1">
    <citation type="submission" date="2016-04" db="EMBL/GenBank/DDBJ databases">
        <title>Cephalotus genome sequencing.</title>
        <authorList>
            <person name="Fukushima K."/>
            <person name="Hasebe M."/>
            <person name="Fang X."/>
        </authorList>
    </citation>
    <scope>NUCLEOTIDE SEQUENCE [LARGE SCALE GENOMIC DNA]</scope>
    <source>
        <strain evidence="3">cv. St1</strain>
    </source>
</reference>
<sequence length="630" mass="70547">MDHFNSFIANAGLLEVSFLGDQFTWCNNQAGPKRIWLRLDRLLTNLSGSLAFPNMKLVHKPRILSDHCPLVASFQVPTKLPRSFKFFRQWIQDDDFSSIISRSWASDTEGPPLVKLHKNLMRCKSVFSKLQEQKKDAIHNQILETSLQIQHLEVKLQAESNNDSLSELINAQQLLTSLLTKEEGMLLDKARVKLLAEGDCNTAYFHACIKERRNQMHLNFALPDGSHSDDRDILGPMAVEHFSQILTSDLTSRFLYPLGFEENSRLTSNLLDFIPRLVMNHHNDFLCQPPEWNEIWTAIKNLNPDSAPGPDGFSGHFYVAAIDYIKDDLQSAVIDFFSGGSLPKSVASTTIWGYFSKALNLATCWDMPSLFANWLEKINLSTYFGMVTTSIAALSLWNIWSSRNSAIFAGSSMSWTCIKNQVMKGIQDFSATFNPKSQGSFLNQLRLKSLNIIQIPIDVRHGTWIKWQVPALGTLKLNTDGSSINNACTGGGVVRDHSGEIIMAFSSSFGTGNSAEAEAKAMHLGLRLCTERGLSISSIELDSFLIINCFNAQWDPPWAIEYILRDCKNLITPTVSISHIYREGNGLADRLAAHGHTCQGIAIFDRDSLPSTCFTAYQADLLGQPQYRPP</sequence>
<dbReference type="InterPro" id="IPR036691">
    <property type="entry name" value="Endo/exonu/phosph_ase_sf"/>
</dbReference>
<dbReference type="InterPro" id="IPR012337">
    <property type="entry name" value="RNaseH-like_sf"/>
</dbReference>
<dbReference type="Pfam" id="PF13456">
    <property type="entry name" value="RVT_3"/>
    <property type="match status" value="1"/>
</dbReference>
<dbReference type="InterPro" id="IPR053151">
    <property type="entry name" value="RNase_H-like"/>
</dbReference>
<evidence type="ECO:0000259" key="1">
    <source>
        <dbReference type="Pfam" id="PF13456"/>
    </source>
</evidence>
<dbReference type="InterPro" id="IPR036397">
    <property type="entry name" value="RNaseH_sf"/>
</dbReference>
<gene>
    <name evidence="2" type="ORF">CFOL_v3_33603</name>
</gene>
<comment type="caution">
    <text evidence="2">The sequence shown here is derived from an EMBL/GenBank/DDBJ whole genome shotgun (WGS) entry which is preliminary data.</text>
</comment>
<dbReference type="CDD" id="cd06222">
    <property type="entry name" value="RNase_H_like"/>
    <property type="match status" value="1"/>
</dbReference>
<dbReference type="InterPro" id="IPR044730">
    <property type="entry name" value="RNase_H-like_dom_plant"/>
</dbReference>
<protein>
    <submittedName>
        <fullName evidence="2">RVT_3 domain-containing protein</fullName>
    </submittedName>
</protein>
<dbReference type="GO" id="GO:0004523">
    <property type="term" value="F:RNA-DNA hybrid ribonuclease activity"/>
    <property type="evidence" value="ECO:0007669"/>
    <property type="project" value="InterPro"/>
</dbReference>